<dbReference type="EMBL" id="JANBQB010002512">
    <property type="protein sequence ID" value="KAJ1966718.1"/>
    <property type="molecule type" value="Genomic_DNA"/>
</dbReference>
<gene>
    <name evidence="1" type="ORF">H4R34_006477</name>
</gene>
<dbReference type="OrthoDB" id="10309577at2759"/>
<feature type="non-terminal residue" evidence="1">
    <location>
        <position position="256"/>
    </location>
</feature>
<organism evidence="1 2">
    <name type="scientific">Dimargaris verticillata</name>
    <dbReference type="NCBI Taxonomy" id="2761393"/>
    <lineage>
        <taxon>Eukaryota</taxon>
        <taxon>Fungi</taxon>
        <taxon>Fungi incertae sedis</taxon>
        <taxon>Zoopagomycota</taxon>
        <taxon>Kickxellomycotina</taxon>
        <taxon>Dimargaritomycetes</taxon>
        <taxon>Dimargaritales</taxon>
        <taxon>Dimargaritaceae</taxon>
        <taxon>Dimargaris</taxon>
    </lineage>
</organism>
<evidence type="ECO:0000313" key="2">
    <source>
        <dbReference type="Proteomes" id="UP001151582"/>
    </source>
</evidence>
<dbReference type="AlphaFoldDB" id="A0A9W8AX17"/>
<protein>
    <recommendedName>
        <fullName evidence="3">Transcription factor domain-containing protein</fullName>
    </recommendedName>
</protein>
<evidence type="ECO:0008006" key="3">
    <source>
        <dbReference type="Google" id="ProtNLM"/>
    </source>
</evidence>
<sequence>MYNPDFMVKLIYAFVSSQPQYFAQQYFDRIIRKWRRGEVSRLQLNTMLAIGASYLKIVCETDAAPESPPDPQLTSFLESIREQYLKKCVTHSFEDMADPTIETPLNLKELGHAFHITSHGQDGPYHYHGLSVRYAVELGFHCVDLPLCERATRPPLVQDQCQRSWTDRDPLRIEFIRRGFWTLAFMDGYVSALTSMHSMVDEDDIHVEGIDDRVLQRLFDLDPDKDTYPLFIPGISGHLMGGYSIMLPFFRCIYRI</sequence>
<comment type="caution">
    <text evidence="1">The sequence shown here is derived from an EMBL/GenBank/DDBJ whole genome shotgun (WGS) entry which is preliminary data.</text>
</comment>
<evidence type="ECO:0000313" key="1">
    <source>
        <dbReference type="EMBL" id="KAJ1966718.1"/>
    </source>
</evidence>
<dbReference type="CDD" id="cd12148">
    <property type="entry name" value="fungal_TF_MHR"/>
    <property type="match status" value="1"/>
</dbReference>
<proteinExistence type="predicted"/>
<name>A0A9W8AX17_9FUNG</name>
<dbReference type="Proteomes" id="UP001151582">
    <property type="component" value="Unassembled WGS sequence"/>
</dbReference>
<keyword evidence="2" id="KW-1185">Reference proteome</keyword>
<reference evidence="1" key="1">
    <citation type="submission" date="2022-07" db="EMBL/GenBank/DDBJ databases">
        <title>Phylogenomic reconstructions and comparative analyses of Kickxellomycotina fungi.</title>
        <authorList>
            <person name="Reynolds N.K."/>
            <person name="Stajich J.E."/>
            <person name="Barry K."/>
            <person name="Grigoriev I.V."/>
            <person name="Crous P."/>
            <person name="Smith M.E."/>
        </authorList>
    </citation>
    <scope>NUCLEOTIDE SEQUENCE</scope>
    <source>
        <strain evidence="1">RSA 567</strain>
    </source>
</reference>
<accession>A0A9W8AX17</accession>